<feature type="region of interest" description="Disordered" evidence="1">
    <location>
        <begin position="424"/>
        <end position="447"/>
    </location>
</feature>
<dbReference type="SUPFAM" id="SSF101447">
    <property type="entry name" value="Formin homology 2 domain (FH2 domain)"/>
    <property type="match status" value="1"/>
</dbReference>
<feature type="compositionally biased region" description="Low complexity" evidence="1">
    <location>
        <begin position="550"/>
        <end position="564"/>
    </location>
</feature>
<protein>
    <recommendedName>
        <fullName evidence="2">FH2 domain-containing protein</fullName>
    </recommendedName>
</protein>
<feature type="domain" description="FH2" evidence="2">
    <location>
        <begin position="570"/>
        <end position="986"/>
    </location>
</feature>
<feature type="region of interest" description="Disordered" evidence="1">
    <location>
        <begin position="1"/>
        <end position="68"/>
    </location>
</feature>
<comment type="caution">
    <text evidence="3">The sequence shown here is derived from an EMBL/GenBank/DDBJ whole genome shotgun (WGS) entry which is preliminary data.</text>
</comment>
<sequence>MAPSFLSELIAKTSETDDSPGNMVAPTLPKTGSLKRMSRHDSVTRLHATREENQKMQGGFDTPVQGENNKENASKLINIRELLEQRNGKAGDPESVLKELLANRTSAPHNSTTTNAKYALNDAAVQSRQQSPEMPESPQKQPLSPSKKTRPERKTALIAPSTSNAMSKNNAVAELLARRNQAHGGGDVDSKKSELVAMLAKRSAVETSSEDQKKNQAIADILAKRNTQPKPAEDNQRRNNAVANMLAKRTGGIQDTKKNAIADMLSKRANPSTPETPAAESRGNALAEMLAKRNPPAEESAPAPKQNALAAMLAKRAAPAGESRGNPLADMLAKRNGPPKSDDSSSGSKMNPLAAMLAKRQGSAPAPAAEPVAEVKKEEPADEHANTPLKDHPKYSSYFKMLKIGHPAEVVKHRMRREGADPLVLEQDPNKPLQKVASDAAESDENDPEYQAAMKLYNQKFPKYQQMMKMGLPRGAVEHKMQMEGIDPAWLDGPPKPKKKAAPRGPTEEEIAAHQKKYEKYFQMLKMGLPRGAVEHKMRMSGIDPRELDGPIMPGGDAPAAAGAGRPGLPPPPKKPSSIRKKLHWEVKRQEARDVNRESLWNVTLMEDSTVPVKISDESKEMLEKLFVKDVTTKPAAATKAKGDGKAGAKDKAEKKQVMYLIDMKKSQNIAITLARIKQSFPELKREILALNPMVLSTAQLQSLMDMWPDQQEQVTIDNFHGDMSLIGAAEKFLVEVRNIPRFREKMGCLVFKQEFPNRVHELRESVNLVIRGVNQVCSSSALRQLFIYILQTGNLLNFGSDDDRAAMIGGFSLNSLVKLSQTKAFTGGITLLQYIVQSIDRDIPQLTRFPQQINLIQKCSKVSISSLFSEKRALDDGLKSLIHESQAVVPAEGDADAELAASILKHFAAEVERELTDLQSLLDRLMDSKSNFLEYFEEDDTSEELDTLLTHIANFSREFEREHDKYLEVKKKKELQEKQKQEREKQEKLRQERSQSAKSISLHHKTPLHTRARHLHAVPHARSRPRASSEERKSKEEAPEEKSGKARPSSQQYFPGFVVDHLKRSSSGFTRDSLTSESTRGEASSPSATVSA</sequence>
<gene>
    <name evidence="3" type="ORF">Poli38472_014034</name>
</gene>
<dbReference type="PANTHER" id="PTHR45733:SF8">
    <property type="entry name" value="FORMIN-J"/>
    <property type="match status" value="1"/>
</dbReference>
<evidence type="ECO:0000256" key="1">
    <source>
        <dbReference type="SAM" id="MobiDB-lite"/>
    </source>
</evidence>
<keyword evidence="4" id="KW-1185">Reference proteome</keyword>
<feature type="compositionally biased region" description="Basic and acidic residues" evidence="1">
    <location>
        <begin position="39"/>
        <end position="54"/>
    </location>
</feature>
<dbReference type="PANTHER" id="PTHR45733">
    <property type="entry name" value="FORMIN-J"/>
    <property type="match status" value="1"/>
</dbReference>
<feature type="compositionally biased region" description="Polar residues" evidence="1">
    <location>
        <begin position="1066"/>
        <end position="1093"/>
    </location>
</feature>
<feature type="compositionally biased region" description="Basic residues" evidence="1">
    <location>
        <begin position="1002"/>
        <end position="1026"/>
    </location>
</feature>
<dbReference type="EMBL" id="SPLM01000007">
    <property type="protein sequence ID" value="TMW66722.1"/>
    <property type="molecule type" value="Genomic_DNA"/>
</dbReference>
<dbReference type="InterPro" id="IPR015425">
    <property type="entry name" value="FH2_Formin"/>
</dbReference>
<evidence type="ECO:0000313" key="4">
    <source>
        <dbReference type="Proteomes" id="UP000794436"/>
    </source>
</evidence>
<dbReference type="Gene3D" id="1.20.58.2220">
    <property type="entry name" value="Formin, FH2 domain"/>
    <property type="match status" value="1"/>
</dbReference>
<feature type="region of interest" description="Disordered" evidence="1">
    <location>
        <begin position="548"/>
        <end position="581"/>
    </location>
</feature>
<accession>A0A8K1FPA5</accession>
<dbReference type="Pfam" id="PF02181">
    <property type="entry name" value="FH2"/>
    <property type="match status" value="1"/>
</dbReference>
<evidence type="ECO:0000313" key="3">
    <source>
        <dbReference type="EMBL" id="TMW66722.1"/>
    </source>
</evidence>
<feature type="compositionally biased region" description="Basic and acidic residues" evidence="1">
    <location>
        <begin position="976"/>
        <end position="996"/>
    </location>
</feature>
<feature type="compositionally biased region" description="Basic and acidic residues" evidence="1">
    <location>
        <begin position="373"/>
        <end position="393"/>
    </location>
</feature>
<dbReference type="Pfam" id="PF10152">
    <property type="entry name" value="CCDC53"/>
    <property type="match status" value="3"/>
</dbReference>
<proteinExistence type="predicted"/>
<name>A0A8K1FPA5_PYTOL</name>
<dbReference type="Proteomes" id="UP000794436">
    <property type="component" value="Unassembled WGS sequence"/>
</dbReference>
<dbReference type="InterPro" id="IPR019309">
    <property type="entry name" value="WASHC3"/>
</dbReference>
<dbReference type="OrthoDB" id="1668162at2759"/>
<evidence type="ECO:0000259" key="2">
    <source>
        <dbReference type="PROSITE" id="PS51444"/>
    </source>
</evidence>
<dbReference type="PROSITE" id="PS51444">
    <property type="entry name" value="FH2"/>
    <property type="match status" value="1"/>
</dbReference>
<feature type="compositionally biased region" description="Basic and acidic residues" evidence="1">
    <location>
        <begin position="1028"/>
        <end position="1045"/>
    </location>
</feature>
<feature type="compositionally biased region" description="Polar residues" evidence="1">
    <location>
        <begin position="124"/>
        <end position="146"/>
    </location>
</feature>
<dbReference type="SMART" id="SM00498">
    <property type="entry name" value="FH2"/>
    <property type="match status" value="1"/>
</dbReference>
<organism evidence="3 4">
    <name type="scientific">Pythium oligandrum</name>
    <name type="common">Mycoparasitic fungus</name>
    <dbReference type="NCBI Taxonomy" id="41045"/>
    <lineage>
        <taxon>Eukaryota</taxon>
        <taxon>Sar</taxon>
        <taxon>Stramenopiles</taxon>
        <taxon>Oomycota</taxon>
        <taxon>Peronosporomycetes</taxon>
        <taxon>Pythiales</taxon>
        <taxon>Pythiaceae</taxon>
        <taxon>Pythium</taxon>
    </lineage>
</organism>
<feature type="region of interest" description="Disordered" evidence="1">
    <location>
        <begin position="976"/>
        <end position="1093"/>
    </location>
</feature>
<dbReference type="InterPro" id="IPR042201">
    <property type="entry name" value="FH2_Formin_sf"/>
</dbReference>
<reference evidence="3" key="1">
    <citation type="submission" date="2019-03" db="EMBL/GenBank/DDBJ databases">
        <title>Long read genome sequence of the mycoparasitic Pythium oligandrum ATCC 38472 isolated from sugarbeet rhizosphere.</title>
        <authorList>
            <person name="Gaulin E."/>
        </authorList>
    </citation>
    <scope>NUCLEOTIDE SEQUENCE</scope>
    <source>
        <strain evidence="3">ATCC 38472_TT</strain>
    </source>
</reference>
<feature type="region of interest" description="Disordered" evidence="1">
    <location>
        <begin position="487"/>
        <end position="507"/>
    </location>
</feature>
<dbReference type="InterPro" id="IPR051144">
    <property type="entry name" value="Formin_homology_domain"/>
</dbReference>
<dbReference type="GO" id="GO:0071203">
    <property type="term" value="C:WASH complex"/>
    <property type="evidence" value="ECO:0007669"/>
    <property type="project" value="InterPro"/>
</dbReference>
<dbReference type="AlphaFoldDB" id="A0A8K1FPA5"/>
<feature type="region of interest" description="Disordered" evidence="1">
    <location>
        <begin position="316"/>
        <end position="393"/>
    </location>
</feature>
<feature type="region of interest" description="Disordered" evidence="1">
    <location>
        <begin position="124"/>
        <end position="152"/>
    </location>
</feature>